<dbReference type="Proteomes" id="UP001185015">
    <property type="component" value="Unassembled WGS sequence"/>
</dbReference>
<dbReference type="EMBL" id="JAVDQI010000008">
    <property type="protein sequence ID" value="MDR6223488.1"/>
    <property type="molecule type" value="Genomic_DNA"/>
</dbReference>
<evidence type="ECO:0000256" key="1">
    <source>
        <dbReference type="ARBA" id="ARBA00023125"/>
    </source>
</evidence>
<organism evidence="3 4">
    <name type="scientific">Methanococcoides alaskense</name>
    <dbReference type="NCBI Taxonomy" id="325778"/>
    <lineage>
        <taxon>Archaea</taxon>
        <taxon>Methanobacteriati</taxon>
        <taxon>Methanobacteriota</taxon>
        <taxon>Stenosarchaea group</taxon>
        <taxon>Methanomicrobia</taxon>
        <taxon>Methanosarcinales</taxon>
        <taxon>Methanosarcinaceae</taxon>
        <taxon>Methanococcoides</taxon>
    </lineage>
</organism>
<evidence type="ECO:0000259" key="2">
    <source>
        <dbReference type="Pfam" id="PF07282"/>
    </source>
</evidence>
<dbReference type="AlphaFoldDB" id="A0AA90U045"/>
<feature type="domain" description="Cas12f1-like TNB" evidence="2">
    <location>
        <begin position="15"/>
        <end position="68"/>
    </location>
</feature>
<dbReference type="GO" id="GO:0046872">
    <property type="term" value="F:metal ion binding"/>
    <property type="evidence" value="ECO:0007669"/>
    <property type="project" value="UniProtKB-KW"/>
</dbReference>
<evidence type="ECO:0000313" key="4">
    <source>
        <dbReference type="Proteomes" id="UP001185015"/>
    </source>
</evidence>
<gene>
    <name evidence="3" type="ORF">J2750_001958</name>
</gene>
<evidence type="ECO:0000313" key="3">
    <source>
        <dbReference type="EMBL" id="MDR6223488.1"/>
    </source>
</evidence>
<sequence length="80" mass="8926">MWKSYKFRLYPTKEQGAGKYVELVNPYNTSQECSGCGNIVRKGLSVRVHKCPECGIELDKDDNAAINILNICTVGTTERA</sequence>
<name>A0AA90U045_9EURY</name>
<dbReference type="Pfam" id="PF07282">
    <property type="entry name" value="Cas12f1-like_TNB"/>
    <property type="match status" value="1"/>
</dbReference>
<dbReference type="InterPro" id="IPR010095">
    <property type="entry name" value="Cas12f1-like_TNB"/>
</dbReference>
<reference evidence="3 4" key="1">
    <citation type="submission" date="2023-07" db="EMBL/GenBank/DDBJ databases">
        <title>Genomic Encyclopedia of Type Strains, Phase IV (KMG-IV): sequencing the most valuable type-strain genomes for metagenomic binning, comparative biology and taxonomic classification.</title>
        <authorList>
            <person name="Goeker M."/>
        </authorList>
    </citation>
    <scope>NUCLEOTIDE SEQUENCE [LARGE SCALE GENOMIC DNA]</scope>
    <source>
        <strain evidence="3 4">DSM 17273</strain>
    </source>
</reference>
<dbReference type="GO" id="GO:0003677">
    <property type="term" value="F:DNA binding"/>
    <property type="evidence" value="ECO:0007669"/>
    <property type="project" value="UniProtKB-KW"/>
</dbReference>
<proteinExistence type="predicted"/>
<keyword evidence="1" id="KW-0238">DNA-binding</keyword>
<accession>A0AA90U045</accession>
<dbReference type="RefSeq" id="WP_309740813.1">
    <property type="nucleotide sequence ID" value="NZ_JAVDQI010000008.1"/>
</dbReference>
<comment type="caution">
    <text evidence="3">The sequence shown here is derived from an EMBL/GenBank/DDBJ whole genome shotgun (WGS) entry which is preliminary data.</text>
</comment>
<protein>
    <submittedName>
        <fullName evidence="3">Transposase</fullName>
    </submittedName>
</protein>
<keyword evidence="4" id="KW-1185">Reference proteome</keyword>